<keyword evidence="9" id="KW-0206">Cytoskeleton</keyword>
<dbReference type="GO" id="GO:0000281">
    <property type="term" value="P:mitotic cytokinesis"/>
    <property type="evidence" value="ECO:0007669"/>
    <property type="project" value="InterPro"/>
</dbReference>
<dbReference type="PANTHER" id="PTHR15874:SF1">
    <property type="entry name" value="NUCLEOLAR AND SPINDLE-ASSOCIATED PROTEIN 1"/>
    <property type="match status" value="1"/>
</dbReference>
<evidence type="ECO:0000256" key="3">
    <source>
        <dbReference type="ARBA" id="ARBA00009702"/>
    </source>
</evidence>
<feature type="compositionally biased region" description="Low complexity" evidence="12">
    <location>
        <begin position="257"/>
        <end position="270"/>
    </location>
</feature>
<name>A0A672JM31_SALFA</name>
<feature type="region of interest" description="Disordered" evidence="12">
    <location>
        <begin position="168"/>
        <end position="211"/>
    </location>
</feature>
<proteinExistence type="inferred from homology"/>
<dbReference type="GO" id="GO:0040001">
    <property type="term" value="P:establishment of mitotic spindle localization"/>
    <property type="evidence" value="ECO:0007669"/>
    <property type="project" value="InterPro"/>
</dbReference>
<evidence type="ECO:0000256" key="9">
    <source>
        <dbReference type="ARBA" id="ARBA00023212"/>
    </source>
</evidence>
<dbReference type="InterPro" id="IPR026756">
    <property type="entry name" value="NuSAP"/>
</dbReference>
<evidence type="ECO:0000256" key="7">
    <source>
        <dbReference type="ARBA" id="ARBA00022776"/>
    </source>
</evidence>
<reference evidence="13" key="3">
    <citation type="submission" date="2025-09" db="UniProtKB">
        <authorList>
            <consortium name="Ensembl"/>
        </authorList>
    </citation>
    <scope>IDENTIFICATION</scope>
</reference>
<evidence type="ECO:0000256" key="12">
    <source>
        <dbReference type="SAM" id="MobiDB-lite"/>
    </source>
</evidence>
<reference evidence="13" key="2">
    <citation type="submission" date="2025-08" db="UniProtKB">
        <authorList>
            <consortium name="Ensembl"/>
        </authorList>
    </citation>
    <scope>IDENTIFICATION</scope>
</reference>
<evidence type="ECO:0000256" key="5">
    <source>
        <dbReference type="ARBA" id="ARBA00022618"/>
    </source>
</evidence>
<keyword evidence="7" id="KW-0498">Mitosis</keyword>
<keyword evidence="10" id="KW-0539">Nucleus</keyword>
<dbReference type="PANTHER" id="PTHR15874">
    <property type="entry name" value="NUCLEOLAR AND SPINDLE-ASSOCIATED PROTEIN 1"/>
    <property type="match status" value="1"/>
</dbReference>
<evidence type="ECO:0000256" key="10">
    <source>
        <dbReference type="ARBA" id="ARBA00023242"/>
    </source>
</evidence>
<keyword evidence="8" id="KW-0238">DNA-binding</keyword>
<keyword evidence="6" id="KW-0493">Microtubule</keyword>
<evidence type="ECO:0000256" key="2">
    <source>
        <dbReference type="ARBA" id="ARBA00004186"/>
    </source>
</evidence>
<dbReference type="GO" id="GO:0003677">
    <property type="term" value="F:DNA binding"/>
    <property type="evidence" value="ECO:0007669"/>
    <property type="project" value="UniProtKB-KW"/>
</dbReference>
<dbReference type="AlphaFoldDB" id="A0A672JM31"/>
<dbReference type="GO" id="GO:0072686">
    <property type="term" value="C:mitotic spindle"/>
    <property type="evidence" value="ECO:0007669"/>
    <property type="project" value="TreeGrafter"/>
</dbReference>
<feature type="compositionally biased region" description="Basic and acidic residues" evidence="12">
    <location>
        <begin position="345"/>
        <end position="361"/>
    </location>
</feature>
<evidence type="ECO:0000256" key="11">
    <source>
        <dbReference type="ARBA" id="ARBA00023306"/>
    </source>
</evidence>
<dbReference type="Proteomes" id="UP000472267">
    <property type="component" value="Chromosome 19"/>
</dbReference>
<dbReference type="GO" id="GO:0008017">
    <property type="term" value="F:microtubule binding"/>
    <property type="evidence" value="ECO:0007669"/>
    <property type="project" value="TreeGrafter"/>
</dbReference>
<feature type="compositionally biased region" description="Polar residues" evidence="12">
    <location>
        <begin position="274"/>
        <end position="288"/>
    </location>
</feature>
<dbReference type="GO" id="GO:0007076">
    <property type="term" value="P:mitotic chromosome condensation"/>
    <property type="evidence" value="ECO:0007669"/>
    <property type="project" value="TreeGrafter"/>
</dbReference>
<dbReference type="Ensembl" id="ENSSFAT00005055947.1">
    <property type="protein sequence ID" value="ENSSFAP00005054267.1"/>
    <property type="gene ID" value="ENSSFAG00005025847.1"/>
</dbReference>
<comment type="subcellular location">
    <subcellularLocation>
        <location evidence="2">Cytoplasm</location>
        <location evidence="2">Cytoskeleton</location>
        <location evidence="2">Spindle</location>
    </subcellularLocation>
    <subcellularLocation>
        <location evidence="1">Nucleus</location>
    </subcellularLocation>
</comment>
<gene>
    <name evidence="13" type="primary">nusap1</name>
</gene>
<feature type="region of interest" description="Disordered" evidence="12">
    <location>
        <begin position="254"/>
        <end position="289"/>
    </location>
</feature>
<keyword evidence="4" id="KW-0963">Cytoplasm</keyword>
<dbReference type="OMA" id="SKENTVC"/>
<dbReference type="Pfam" id="PF16006">
    <property type="entry name" value="NUSAP"/>
    <property type="match status" value="1"/>
</dbReference>
<keyword evidence="14" id="KW-1185">Reference proteome</keyword>
<keyword evidence="5" id="KW-0132">Cell division</keyword>
<evidence type="ECO:0000256" key="1">
    <source>
        <dbReference type="ARBA" id="ARBA00004123"/>
    </source>
</evidence>
<dbReference type="GO" id="GO:0005730">
    <property type="term" value="C:nucleolus"/>
    <property type="evidence" value="ECO:0007669"/>
    <property type="project" value="TreeGrafter"/>
</dbReference>
<sequence>MDFDSMKYAELQAYAKASGLKANMKDNAETVPPQDEKDTAFVNKRRGHGKGKKRKMSDTVSEDTTDTAQDQWEKSLGYRKASPSHQVSSFSFSFLCSTFLFIYLDFNSISFTDFKKLHEAQFQKMESIDSYFQRRNKQLESCNNSAKEVKVLLSSYFDLEIQITHKPNPARTSLFSPAPSKKAAEDPRRHTLLSASKAPPKKPARKEEVPFRPSVLSTRRINVRFSEATADNEHKTSLIKTPARMSLCMASSTPQRPAAEAAKPTKTPSPFLFTGNTSMSTTPGTQKKQSFDLKASLSRPLTYKPHAGKLKPFAEVKEKPALNKSLTSNPRQDSYKQHKVQTRSVEARTKTMEGRKQKKDGLLGARRGLVMM</sequence>
<evidence type="ECO:0000256" key="8">
    <source>
        <dbReference type="ARBA" id="ARBA00023125"/>
    </source>
</evidence>
<feature type="compositionally biased region" description="Basic and acidic residues" evidence="12">
    <location>
        <begin position="25"/>
        <end position="39"/>
    </location>
</feature>
<dbReference type="GO" id="GO:0005874">
    <property type="term" value="C:microtubule"/>
    <property type="evidence" value="ECO:0007669"/>
    <property type="project" value="UniProtKB-KW"/>
</dbReference>
<reference evidence="13" key="1">
    <citation type="submission" date="2019-06" db="EMBL/GenBank/DDBJ databases">
        <authorList>
            <consortium name="Wellcome Sanger Institute Data Sharing"/>
        </authorList>
    </citation>
    <scope>NUCLEOTIDE SEQUENCE [LARGE SCALE GENOMIC DNA]</scope>
</reference>
<organism evidence="13 14">
    <name type="scientific">Salarias fasciatus</name>
    <name type="common">Jewelled blenny</name>
    <name type="synonym">Blennius fasciatus</name>
    <dbReference type="NCBI Taxonomy" id="181472"/>
    <lineage>
        <taxon>Eukaryota</taxon>
        <taxon>Metazoa</taxon>
        <taxon>Chordata</taxon>
        <taxon>Craniata</taxon>
        <taxon>Vertebrata</taxon>
        <taxon>Euteleostomi</taxon>
        <taxon>Actinopterygii</taxon>
        <taxon>Neopterygii</taxon>
        <taxon>Teleostei</taxon>
        <taxon>Neoteleostei</taxon>
        <taxon>Acanthomorphata</taxon>
        <taxon>Ovalentaria</taxon>
        <taxon>Blenniimorphae</taxon>
        <taxon>Blenniiformes</taxon>
        <taxon>Blennioidei</taxon>
        <taxon>Blenniidae</taxon>
        <taxon>Salariinae</taxon>
        <taxon>Salarias</taxon>
    </lineage>
</organism>
<keyword evidence="11" id="KW-0131">Cell cycle</keyword>
<feature type="region of interest" description="Disordered" evidence="12">
    <location>
        <begin position="25"/>
        <end position="67"/>
    </location>
</feature>
<feature type="compositionally biased region" description="Basic residues" evidence="12">
    <location>
        <begin position="43"/>
        <end position="55"/>
    </location>
</feature>
<dbReference type="InParanoid" id="A0A672JM31"/>
<accession>A0A672JM31</accession>
<evidence type="ECO:0000256" key="6">
    <source>
        <dbReference type="ARBA" id="ARBA00022701"/>
    </source>
</evidence>
<comment type="similarity">
    <text evidence="3">Belongs to the NUSAP family.</text>
</comment>
<evidence type="ECO:0000256" key="4">
    <source>
        <dbReference type="ARBA" id="ARBA00022490"/>
    </source>
</evidence>
<feature type="region of interest" description="Disordered" evidence="12">
    <location>
        <begin position="318"/>
        <end position="372"/>
    </location>
</feature>
<evidence type="ECO:0000313" key="14">
    <source>
        <dbReference type="Proteomes" id="UP000472267"/>
    </source>
</evidence>
<protein>
    <submittedName>
        <fullName evidence="13">Nucleolar and spindle associated protein 1</fullName>
    </submittedName>
</protein>
<evidence type="ECO:0000313" key="13">
    <source>
        <dbReference type="Ensembl" id="ENSSFAP00005054267.1"/>
    </source>
</evidence>
<dbReference type="FunCoup" id="A0A672JM31">
    <property type="interactions" value="1355"/>
</dbReference>